<evidence type="ECO:0008006" key="3">
    <source>
        <dbReference type="Google" id="ProtNLM"/>
    </source>
</evidence>
<organism evidence="2">
    <name type="scientific">uncultured Thermomicrobiales bacterium</name>
    <dbReference type="NCBI Taxonomy" id="1645740"/>
    <lineage>
        <taxon>Bacteria</taxon>
        <taxon>Pseudomonadati</taxon>
        <taxon>Thermomicrobiota</taxon>
        <taxon>Thermomicrobia</taxon>
        <taxon>Thermomicrobiales</taxon>
        <taxon>environmental samples</taxon>
    </lineage>
</organism>
<dbReference type="EMBL" id="CADCWN010000292">
    <property type="protein sequence ID" value="CAA9585142.1"/>
    <property type="molecule type" value="Genomic_DNA"/>
</dbReference>
<dbReference type="Pfam" id="PF07332">
    <property type="entry name" value="Phage_holin_3_6"/>
    <property type="match status" value="1"/>
</dbReference>
<gene>
    <name evidence="2" type="ORF">AVDCRST_MAG18-3723</name>
</gene>
<feature type="transmembrane region" description="Helical" evidence="1">
    <location>
        <begin position="47"/>
        <end position="73"/>
    </location>
</feature>
<evidence type="ECO:0000256" key="1">
    <source>
        <dbReference type="SAM" id="Phobius"/>
    </source>
</evidence>
<accession>A0A6J4VQW3</accession>
<name>A0A6J4VQW3_9BACT</name>
<reference evidence="2" key="1">
    <citation type="submission" date="2020-02" db="EMBL/GenBank/DDBJ databases">
        <authorList>
            <person name="Meier V. D."/>
        </authorList>
    </citation>
    <scope>NUCLEOTIDE SEQUENCE</scope>
    <source>
        <strain evidence="2">AVDCRST_MAG18</strain>
    </source>
</reference>
<proteinExistence type="predicted"/>
<dbReference type="InterPro" id="IPR009937">
    <property type="entry name" value="Phage_holin_3_6"/>
</dbReference>
<dbReference type="AlphaFoldDB" id="A0A6J4VQW3"/>
<keyword evidence="1" id="KW-0812">Transmembrane</keyword>
<feature type="transmembrane region" description="Helical" evidence="1">
    <location>
        <begin position="79"/>
        <end position="99"/>
    </location>
</feature>
<evidence type="ECO:0000313" key="2">
    <source>
        <dbReference type="EMBL" id="CAA9585142.1"/>
    </source>
</evidence>
<keyword evidence="1" id="KW-0472">Membrane</keyword>
<sequence length="131" mass="13782">MSGQQDNRSLGELFSALASDTGTLVRQEVELAKTEMTQKATRVGKDIGFLIAGGAVAYAGFLAILAAIAIGLGELGVPWWLAALLVGLVVAGIGGFLVMRGLSALRQETPLPQQTIDTLKEDAEWAKAQTR</sequence>
<keyword evidence="1" id="KW-1133">Transmembrane helix</keyword>
<protein>
    <recommendedName>
        <fullName evidence="3">Integral membrane protein</fullName>
    </recommendedName>
</protein>